<protein>
    <submittedName>
        <fullName evidence="1">AAA family ATPase</fullName>
    </submittedName>
</protein>
<sequence length="186" mass="22320">MKKFVWLFGPQAVGKMTIGHELEQLTELKLFHNHMTIEPLFAIFGAAEETWRLSDLFRRYIFEAAAKSNLYGLIFTYVWGFDLQSDWDWVDNVCKTFEAEGVEIYFVELEADLERRLERNKTPHRLEHKRTKRNIEWSEVHLKETMEQHRLNSYDSEITRENYLRINNTNLSAQEVAQMIKKRFDL</sequence>
<dbReference type="SUPFAM" id="SSF52540">
    <property type="entry name" value="P-loop containing nucleoside triphosphate hydrolases"/>
    <property type="match status" value="1"/>
</dbReference>
<reference evidence="1 2" key="1">
    <citation type="journal article" date="2024" name="Int. J. Mol. Sci.">
        <title>Exploration of Alicyclobacillus spp. Genome in Search of Antibiotic Resistance.</title>
        <authorList>
            <person name="Bucka-Kolendo J."/>
            <person name="Kiousi D.E."/>
            <person name="Dekowska A."/>
            <person name="Mikolajczuk-Szczyrba A."/>
            <person name="Karadedos D.M."/>
            <person name="Michael P."/>
            <person name="Galanis A."/>
            <person name="Sokolowska B."/>
        </authorList>
    </citation>
    <scope>NUCLEOTIDE SEQUENCE [LARGE SCALE GENOMIC DNA]</scope>
    <source>
        <strain evidence="1 2">KKP 3000</strain>
    </source>
</reference>
<evidence type="ECO:0000313" key="2">
    <source>
        <dbReference type="Proteomes" id="UP001579974"/>
    </source>
</evidence>
<name>A0ABV5AKH6_9BACL</name>
<dbReference type="EMBL" id="JBDXSU010000027">
    <property type="protein sequence ID" value="MFB5192741.1"/>
    <property type="molecule type" value="Genomic_DNA"/>
</dbReference>
<proteinExistence type="predicted"/>
<dbReference type="InterPro" id="IPR027417">
    <property type="entry name" value="P-loop_NTPase"/>
</dbReference>
<evidence type="ECO:0000313" key="1">
    <source>
        <dbReference type="EMBL" id="MFB5192741.1"/>
    </source>
</evidence>
<dbReference type="Proteomes" id="UP001579974">
    <property type="component" value="Unassembled WGS sequence"/>
</dbReference>
<organism evidence="1 2">
    <name type="scientific">Alicyclobacillus fastidiosus</name>
    <dbReference type="NCBI Taxonomy" id="392011"/>
    <lineage>
        <taxon>Bacteria</taxon>
        <taxon>Bacillati</taxon>
        <taxon>Bacillota</taxon>
        <taxon>Bacilli</taxon>
        <taxon>Bacillales</taxon>
        <taxon>Alicyclobacillaceae</taxon>
        <taxon>Alicyclobacillus</taxon>
    </lineage>
</organism>
<gene>
    <name evidence="1" type="ORF">KKP3000_001952</name>
</gene>
<comment type="caution">
    <text evidence="1">The sequence shown here is derived from an EMBL/GenBank/DDBJ whole genome shotgun (WGS) entry which is preliminary data.</text>
</comment>
<keyword evidence="2" id="KW-1185">Reference proteome</keyword>
<accession>A0ABV5AKH6</accession>
<dbReference type="Gene3D" id="3.40.50.300">
    <property type="entry name" value="P-loop containing nucleotide triphosphate hydrolases"/>
    <property type="match status" value="1"/>
</dbReference>